<protein>
    <submittedName>
        <fullName evidence="1">Uncharacterized protein</fullName>
    </submittedName>
</protein>
<accession>A0AAV7J305</accession>
<dbReference type="EMBL" id="JAHXZJ010000001">
    <property type="protein sequence ID" value="KAH0567245.1"/>
    <property type="molecule type" value="Genomic_DNA"/>
</dbReference>
<evidence type="ECO:0000313" key="2">
    <source>
        <dbReference type="Proteomes" id="UP000826195"/>
    </source>
</evidence>
<organism evidence="1 2">
    <name type="scientific">Cotesia glomerata</name>
    <name type="common">Lepidopteran parasitic wasp</name>
    <name type="synonym">Apanteles glomeratus</name>
    <dbReference type="NCBI Taxonomy" id="32391"/>
    <lineage>
        <taxon>Eukaryota</taxon>
        <taxon>Metazoa</taxon>
        <taxon>Ecdysozoa</taxon>
        <taxon>Arthropoda</taxon>
        <taxon>Hexapoda</taxon>
        <taxon>Insecta</taxon>
        <taxon>Pterygota</taxon>
        <taxon>Neoptera</taxon>
        <taxon>Endopterygota</taxon>
        <taxon>Hymenoptera</taxon>
        <taxon>Apocrita</taxon>
        <taxon>Ichneumonoidea</taxon>
        <taxon>Braconidae</taxon>
        <taxon>Microgastrinae</taxon>
        <taxon>Cotesia</taxon>
    </lineage>
</organism>
<proteinExistence type="predicted"/>
<comment type="caution">
    <text evidence="1">The sequence shown here is derived from an EMBL/GenBank/DDBJ whole genome shotgun (WGS) entry which is preliminary data.</text>
</comment>
<sequence>MINYLTGNSIFDFGFHFHCRLLEIILAFKTFQLLEFGISERHCKHQNNSGSFECLGLENSPWNSLRAKCGLLDKCQCRLWMVNVASGKWVTAHLPKHIKCFTQDHLILGSLSTALELLVLVHARESTRPLTMGTGSTMM</sequence>
<name>A0AAV7J305_COTGL</name>
<evidence type="ECO:0000313" key="1">
    <source>
        <dbReference type="EMBL" id="KAH0567245.1"/>
    </source>
</evidence>
<keyword evidence="2" id="KW-1185">Reference proteome</keyword>
<reference evidence="1 2" key="1">
    <citation type="journal article" date="2021" name="J. Hered.">
        <title>A chromosome-level genome assembly of the parasitoid wasp, Cotesia glomerata (Hymenoptera: Braconidae).</title>
        <authorList>
            <person name="Pinto B.J."/>
            <person name="Weis J.J."/>
            <person name="Gamble T."/>
            <person name="Ode P.J."/>
            <person name="Paul R."/>
            <person name="Zaspel J.M."/>
        </authorList>
    </citation>
    <scope>NUCLEOTIDE SEQUENCE [LARGE SCALE GENOMIC DNA]</scope>
    <source>
        <strain evidence="1">CgM1</strain>
    </source>
</reference>
<gene>
    <name evidence="1" type="ORF">KQX54_007837</name>
</gene>
<dbReference type="AlphaFoldDB" id="A0AAV7J305"/>
<dbReference type="Proteomes" id="UP000826195">
    <property type="component" value="Unassembled WGS sequence"/>
</dbReference>